<dbReference type="RefSeq" id="WP_223100575.1">
    <property type="nucleotide sequence ID" value="NZ_CP061913.1"/>
</dbReference>
<evidence type="ECO:0000313" key="1">
    <source>
        <dbReference type="EMBL" id="MFB9449760.1"/>
    </source>
</evidence>
<sequence length="77" mass="8016">MSDTEIEADEALTLSAQNLQAAPVLIEGVWLLHLSDGEQSVEITPEIGDPSAAAMALDDLAMAAGQAAEQIRRAAGR</sequence>
<accession>A0ABV5MLM0</accession>
<keyword evidence="2" id="KW-1185">Reference proteome</keyword>
<dbReference type="EMBL" id="JBHMCA010000069">
    <property type="protein sequence ID" value="MFB9449760.1"/>
    <property type="molecule type" value="Genomic_DNA"/>
</dbReference>
<proteinExistence type="predicted"/>
<gene>
    <name evidence="1" type="ORF">ACFFTR_42355</name>
</gene>
<dbReference type="Proteomes" id="UP001589608">
    <property type="component" value="Unassembled WGS sequence"/>
</dbReference>
<comment type="caution">
    <text evidence="1">The sequence shown here is derived from an EMBL/GenBank/DDBJ whole genome shotgun (WGS) entry which is preliminary data.</text>
</comment>
<evidence type="ECO:0000313" key="2">
    <source>
        <dbReference type="Proteomes" id="UP001589608"/>
    </source>
</evidence>
<name>A0ABV5MLM0_9ACTN</name>
<protein>
    <submittedName>
        <fullName evidence="1">Uncharacterized protein</fullName>
    </submittedName>
</protein>
<organism evidence="1 2">
    <name type="scientific">Dactylosporangium vinaceum</name>
    <dbReference type="NCBI Taxonomy" id="53362"/>
    <lineage>
        <taxon>Bacteria</taxon>
        <taxon>Bacillati</taxon>
        <taxon>Actinomycetota</taxon>
        <taxon>Actinomycetes</taxon>
        <taxon>Micromonosporales</taxon>
        <taxon>Micromonosporaceae</taxon>
        <taxon>Dactylosporangium</taxon>
    </lineage>
</organism>
<reference evidence="1 2" key="1">
    <citation type="submission" date="2024-09" db="EMBL/GenBank/DDBJ databases">
        <authorList>
            <person name="Sun Q."/>
            <person name="Mori K."/>
        </authorList>
    </citation>
    <scope>NUCLEOTIDE SEQUENCE [LARGE SCALE GENOMIC DNA]</scope>
    <source>
        <strain evidence="1 2">JCM 3307</strain>
    </source>
</reference>